<evidence type="ECO:0000256" key="5">
    <source>
        <dbReference type="SAM" id="Coils"/>
    </source>
</evidence>
<keyword evidence="7" id="KW-1185">Reference proteome</keyword>
<keyword evidence="2" id="KW-0805">Transcription regulation</keyword>
<accession>X6PDZ4</accession>
<dbReference type="GO" id="GO:0006357">
    <property type="term" value="P:regulation of transcription by RNA polymerase II"/>
    <property type="evidence" value="ECO:0007669"/>
    <property type="project" value="InterPro"/>
</dbReference>
<evidence type="ECO:0000256" key="3">
    <source>
        <dbReference type="ARBA" id="ARBA00023163"/>
    </source>
</evidence>
<keyword evidence="5" id="KW-0175">Coiled coil</keyword>
<dbReference type="AlphaFoldDB" id="X6PDZ4"/>
<feature type="coiled-coil region" evidence="5">
    <location>
        <begin position="33"/>
        <end position="60"/>
    </location>
</feature>
<evidence type="ECO:0000256" key="2">
    <source>
        <dbReference type="ARBA" id="ARBA00023015"/>
    </source>
</evidence>
<comment type="subcellular location">
    <subcellularLocation>
        <location evidence="1">Nucleus</location>
    </subcellularLocation>
</comment>
<keyword evidence="4" id="KW-0539">Nucleus</keyword>
<evidence type="ECO:0000313" key="7">
    <source>
        <dbReference type="Proteomes" id="UP000023152"/>
    </source>
</evidence>
<organism evidence="6 7">
    <name type="scientific">Reticulomyxa filosa</name>
    <dbReference type="NCBI Taxonomy" id="46433"/>
    <lineage>
        <taxon>Eukaryota</taxon>
        <taxon>Sar</taxon>
        <taxon>Rhizaria</taxon>
        <taxon>Retaria</taxon>
        <taxon>Foraminifera</taxon>
        <taxon>Monothalamids</taxon>
        <taxon>Reticulomyxidae</taxon>
        <taxon>Reticulomyxa</taxon>
    </lineage>
</organism>
<name>X6PDZ4_RETFI</name>
<sequence>MFDYENFFVDVEEQGKEFFYHWKKNPIVDQKKMDTKTRQLEKLKTTIENLRNDFDLLLESTHVGKTQLKYVGTNTMRSEFEQKAVPLAIRKQKFQDIYDQTERQKLIANVSANQIVQSVHNLLDLTNELKIAYIIHNS</sequence>
<keyword evidence="3" id="KW-0804">Transcription</keyword>
<gene>
    <name evidence="6" type="ORF">RFI_00778</name>
</gene>
<reference evidence="6 7" key="1">
    <citation type="journal article" date="2013" name="Curr. Biol.">
        <title>The Genome of the Foraminiferan Reticulomyxa filosa.</title>
        <authorList>
            <person name="Glockner G."/>
            <person name="Hulsmann N."/>
            <person name="Schleicher M."/>
            <person name="Noegel A.A."/>
            <person name="Eichinger L."/>
            <person name="Gallinger C."/>
            <person name="Pawlowski J."/>
            <person name="Sierra R."/>
            <person name="Euteneuer U."/>
            <person name="Pillet L."/>
            <person name="Moustafa A."/>
            <person name="Platzer M."/>
            <person name="Groth M."/>
            <person name="Szafranski K."/>
            <person name="Schliwa M."/>
        </authorList>
    </citation>
    <scope>NUCLEOTIDE SEQUENCE [LARGE SCALE GENOMIC DNA]</scope>
</reference>
<evidence type="ECO:0000256" key="4">
    <source>
        <dbReference type="ARBA" id="ARBA00023242"/>
    </source>
</evidence>
<comment type="caution">
    <text evidence="6">The sequence shown here is derived from an EMBL/GenBank/DDBJ whole genome shotgun (WGS) entry which is preliminary data.</text>
</comment>
<dbReference type="Pfam" id="PF06179">
    <property type="entry name" value="Med22"/>
    <property type="match status" value="1"/>
</dbReference>
<dbReference type="GO" id="GO:0003712">
    <property type="term" value="F:transcription coregulator activity"/>
    <property type="evidence" value="ECO:0007669"/>
    <property type="project" value="InterPro"/>
</dbReference>
<dbReference type="EMBL" id="ASPP01000832">
    <property type="protein sequence ID" value="ETO36284.1"/>
    <property type="molecule type" value="Genomic_DNA"/>
</dbReference>
<dbReference type="InterPro" id="IPR009332">
    <property type="entry name" value="Med22"/>
</dbReference>
<proteinExistence type="predicted"/>
<protein>
    <submittedName>
        <fullName evidence="6">Uncharacterized protein</fullName>
    </submittedName>
</protein>
<evidence type="ECO:0000313" key="6">
    <source>
        <dbReference type="EMBL" id="ETO36284.1"/>
    </source>
</evidence>
<evidence type="ECO:0000256" key="1">
    <source>
        <dbReference type="ARBA" id="ARBA00004123"/>
    </source>
</evidence>
<dbReference type="Proteomes" id="UP000023152">
    <property type="component" value="Unassembled WGS sequence"/>
</dbReference>
<dbReference type="GO" id="GO:0016592">
    <property type="term" value="C:mediator complex"/>
    <property type="evidence" value="ECO:0007669"/>
    <property type="project" value="InterPro"/>
</dbReference>